<name>A0ABM1L1Q1_GEKJA</name>
<evidence type="ECO:0000259" key="6">
    <source>
        <dbReference type="SMART" id="SM00409"/>
    </source>
</evidence>
<gene>
    <name evidence="8" type="primary">LOC107121492</name>
</gene>
<dbReference type="InterPro" id="IPR013106">
    <property type="entry name" value="Ig_V-set"/>
</dbReference>
<evidence type="ECO:0000256" key="5">
    <source>
        <dbReference type="SAM" id="SignalP"/>
    </source>
</evidence>
<feature type="non-terminal residue" evidence="8">
    <location>
        <position position="171"/>
    </location>
</feature>
<evidence type="ECO:0000313" key="8">
    <source>
        <dbReference type="RefSeq" id="XP_015279888.1"/>
    </source>
</evidence>
<keyword evidence="3" id="KW-1133">Transmembrane helix</keyword>
<dbReference type="GeneID" id="107121492"/>
<dbReference type="SMART" id="SM00409">
    <property type="entry name" value="IG"/>
    <property type="match status" value="1"/>
</dbReference>
<dbReference type="RefSeq" id="XP_015279888.1">
    <property type="nucleotide sequence ID" value="XM_015424402.1"/>
</dbReference>
<reference evidence="8" key="1">
    <citation type="submission" date="2025-08" db="UniProtKB">
        <authorList>
            <consortium name="RefSeq"/>
        </authorList>
    </citation>
    <scope>IDENTIFICATION</scope>
</reference>
<keyword evidence="2" id="KW-0812">Transmembrane</keyword>
<protein>
    <submittedName>
        <fullName evidence="8">Sialic acid-binding Ig-like lectin 7</fullName>
    </submittedName>
</protein>
<evidence type="ECO:0000313" key="7">
    <source>
        <dbReference type="Proteomes" id="UP000694871"/>
    </source>
</evidence>
<dbReference type="InterPro" id="IPR036179">
    <property type="entry name" value="Ig-like_dom_sf"/>
</dbReference>
<evidence type="ECO:0000256" key="1">
    <source>
        <dbReference type="ARBA" id="ARBA00004167"/>
    </source>
</evidence>
<sequence length="171" mass="19488">MGPPWKVMNPASFSANLMVLIFAGLCKGSWSQNSDYNWTVPASVSVQRGLCVHIPCSFTYKQGGRTTPGKLYGYWFLNKGRYRHYFTHDSSRSAPGILVATNDERQELQTSVKKRFHLTGDLDEGDCSFSILNAKPEDAGDYYFRIEDNYLRYSYTTNHLRTHTTLQVLVP</sequence>
<comment type="subcellular location">
    <subcellularLocation>
        <location evidence="1">Membrane</location>
        <topology evidence="1">Single-pass membrane protein</topology>
    </subcellularLocation>
</comment>
<dbReference type="InterPro" id="IPR003599">
    <property type="entry name" value="Ig_sub"/>
</dbReference>
<feature type="chain" id="PRO_5046764705" evidence="5">
    <location>
        <begin position="32"/>
        <end position="171"/>
    </location>
</feature>
<dbReference type="InterPro" id="IPR051036">
    <property type="entry name" value="SIGLEC"/>
</dbReference>
<keyword evidence="5" id="KW-0732">Signal</keyword>
<dbReference type="Proteomes" id="UP000694871">
    <property type="component" value="Unplaced"/>
</dbReference>
<dbReference type="Gene3D" id="2.60.40.10">
    <property type="entry name" value="Immunoglobulins"/>
    <property type="match status" value="1"/>
</dbReference>
<evidence type="ECO:0000256" key="3">
    <source>
        <dbReference type="ARBA" id="ARBA00022989"/>
    </source>
</evidence>
<feature type="domain" description="Immunoglobulin" evidence="6">
    <location>
        <begin position="41"/>
        <end position="171"/>
    </location>
</feature>
<dbReference type="PANTHER" id="PTHR12035">
    <property type="entry name" value="SIALIC ACID BINDING IMMUNOGLOBULIN-LIKE LECTIN"/>
    <property type="match status" value="1"/>
</dbReference>
<proteinExistence type="predicted"/>
<organism evidence="7 8">
    <name type="scientific">Gekko japonicus</name>
    <name type="common">Schlegel's Japanese gecko</name>
    <dbReference type="NCBI Taxonomy" id="146911"/>
    <lineage>
        <taxon>Eukaryota</taxon>
        <taxon>Metazoa</taxon>
        <taxon>Chordata</taxon>
        <taxon>Craniata</taxon>
        <taxon>Vertebrata</taxon>
        <taxon>Euteleostomi</taxon>
        <taxon>Lepidosauria</taxon>
        <taxon>Squamata</taxon>
        <taxon>Bifurcata</taxon>
        <taxon>Gekkota</taxon>
        <taxon>Gekkonidae</taxon>
        <taxon>Gekkoninae</taxon>
        <taxon>Gekko</taxon>
    </lineage>
</organism>
<keyword evidence="7" id="KW-1185">Reference proteome</keyword>
<evidence type="ECO:0000256" key="4">
    <source>
        <dbReference type="ARBA" id="ARBA00023136"/>
    </source>
</evidence>
<accession>A0ABM1L1Q1</accession>
<evidence type="ECO:0000256" key="2">
    <source>
        <dbReference type="ARBA" id="ARBA00022692"/>
    </source>
</evidence>
<keyword evidence="4" id="KW-0472">Membrane</keyword>
<dbReference type="Pfam" id="PF07686">
    <property type="entry name" value="V-set"/>
    <property type="match status" value="1"/>
</dbReference>
<dbReference type="InterPro" id="IPR013783">
    <property type="entry name" value="Ig-like_fold"/>
</dbReference>
<feature type="signal peptide" evidence="5">
    <location>
        <begin position="1"/>
        <end position="31"/>
    </location>
</feature>
<dbReference type="PANTHER" id="PTHR12035:SF125">
    <property type="entry name" value="SIALIC ACID-BINDING IG-LIKE LECTIN 5"/>
    <property type="match status" value="1"/>
</dbReference>
<dbReference type="SUPFAM" id="SSF48726">
    <property type="entry name" value="Immunoglobulin"/>
    <property type="match status" value="1"/>
</dbReference>